<evidence type="ECO:0008006" key="3">
    <source>
        <dbReference type="Google" id="ProtNLM"/>
    </source>
</evidence>
<organism evidence="1 2">
    <name type="scientific">Herbaspirillum aquaticum</name>
    <dbReference type="NCBI Taxonomy" id="568783"/>
    <lineage>
        <taxon>Bacteria</taxon>
        <taxon>Pseudomonadati</taxon>
        <taxon>Pseudomonadota</taxon>
        <taxon>Betaproteobacteria</taxon>
        <taxon>Burkholderiales</taxon>
        <taxon>Oxalobacteraceae</taxon>
        <taxon>Herbaspirillum</taxon>
    </lineage>
</organism>
<name>A0A225SWC7_9BURK</name>
<evidence type="ECO:0000313" key="1">
    <source>
        <dbReference type="EMBL" id="OWY35509.1"/>
    </source>
</evidence>
<gene>
    <name evidence="1" type="ORF">CEJ45_06740</name>
</gene>
<proteinExistence type="predicted"/>
<dbReference type="CDD" id="cd14744">
    <property type="entry name" value="PAAR_CT_2"/>
    <property type="match status" value="1"/>
</dbReference>
<protein>
    <recommendedName>
        <fullName evidence="3">PAAR domain-containing protein</fullName>
    </recommendedName>
</protein>
<dbReference type="InterPro" id="IPR008727">
    <property type="entry name" value="PAAR_motif"/>
</dbReference>
<dbReference type="Proteomes" id="UP000214747">
    <property type="component" value="Unassembled WGS sequence"/>
</dbReference>
<dbReference type="RefSeq" id="WP_088754399.1">
    <property type="nucleotide sequence ID" value="NZ_NJGV01000005.1"/>
</dbReference>
<reference evidence="1 2" key="1">
    <citation type="journal article" date="2010" name="Int. J. Syst. Evol. Microbiol.">
        <title>Reclassification of Herbaspirillum putei as a later heterotypic synonym of Herbaspirillum huttiense, with the description of H. huttiense subsp. huttiense subsp. nov. and H. huttiense subsp. putei subsp. nov., comb. nov., and description of Herbaspirillum aquaticum sp. nov.</title>
        <authorList>
            <person name="Dobritsa A.P."/>
            <person name="Reddy M.C."/>
            <person name="Samadpour M."/>
        </authorList>
    </citation>
    <scope>NUCLEOTIDE SEQUENCE [LARGE SCALE GENOMIC DNA]</scope>
    <source>
        <strain evidence="1 2">IEH 4430</strain>
    </source>
</reference>
<dbReference type="AlphaFoldDB" id="A0A225SWC7"/>
<keyword evidence="2" id="KW-1185">Reference proteome</keyword>
<comment type="caution">
    <text evidence="1">The sequence shown here is derived from an EMBL/GenBank/DDBJ whole genome shotgun (WGS) entry which is preliminary data.</text>
</comment>
<accession>A0A225SWC7</accession>
<dbReference type="Gene3D" id="2.60.200.60">
    <property type="match status" value="1"/>
</dbReference>
<sequence>MPRAIIRLDDPTSHGGVVQEGFANVKLYGKAMAGVGHRGYCPQCRCEFVILAGEETYEYLGRKAAVEGMLTSCGAVLIATQHLAKITPTPKQA</sequence>
<dbReference type="Pfam" id="PF05488">
    <property type="entry name" value="PAAR_motif"/>
    <property type="match status" value="1"/>
</dbReference>
<evidence type="ECO:0000313" key="2">
    <source>
        <dbReference type="Proteomes" id="UP000214747"/>
    </source>
</evidence>
<dbReference type="EMBL" id="NJGV01000005">
    <property type="protein sequence ID" value="OWY35509.1"/>
    <property type="molecule type" value="Genomic_DNA"/>
</dbReference>